<comment type="function">
    <text evidence="5">Catalyzes the conversion of 1-hydroxy-2-methyl-2-(E)-butenyl 4-diphosphate (HMBPP) into a mixture of isopentenyl diphosphate (IPP) and dimethylallyl diphosphate (DMAPP). Acts in the terminal step of the DOXP/MEP pathway for isoprenoid precursor biosynthesis.</text>
</comment>
<name>A0A2Z4JQV7_9BURK</name>
<dbReference type="GO" id="GO:0051745">
    <property type="term" value="F:4-hydroxy-3-methylbut-2-enyl diphosphate reductase activity"/>
    <property type="evidence" value="ECO:0007669"/>
    <property type="project" value="UniProtKB-UniRule"/>
</dbReference>
<dbReference type="GO" id="GO:0051539">
    <property type="term" value="F:4 iron, 4 sulfur cluster binding"/>
    <property type="evidence" value="ECO:0007669"/>
    <property type="project" value="UniProtKB-UniRule"/>
</dbReference>
<keyword evidence="4 5" id="KW-0411">Iron-sulfur</keyword>
<feature type="binding site" evidence="5">
    <location>
        <position position="231"/>
    </location>
    <ligand>
        <name>dimethylallyl diphosphate</name>
        <dbReference type="ChEBI" id="CHEBI:57623"/>
    </ligand>
</feature>
<evidence type="ECO:0000256" key="5">
    <source>
        <dbReference type="HAMAP-Rule" id="MF_00191"/>
    </source>
</evidence>
<feature type="binding site" evidence="5">
    <location>
        <position position="232"/>
    </location>
    <ligand>
        <name>(2E)-4-hydroxy-3-methylbut-2-enyl diphosphate</name>
        <dbReference type="ChEBI" id="CHEBI:128753"/>
    </ligand>
</feature>
<feature type="binding site" evidence="5">
    <location>
        <position position="233"/>
    </location>
    <ligand>
        <name>(2E)-4-hydroxy-3-methylbut-2-enyl diphosphate</name>
        <dbReference type="ChEBI" id="CHEBI:128753"/>
    </ligand>
</feature>
<organism evidence="6 7">
    <name type="scientific">Polynucleobacter paneuropaeus</name>
    <dbReference type="NCBI Taxonomy" id="2527775"/>
    <lineage>
        <taxon>Bacteria</taxon>
        <taxon>Pseudomonadati</taxon>
        <taxon>Pseudomonadota</taxon>
        <taxon>Betaproteobacteria</taxon>
        <taxon>Burkholderiales</taxon>
        <taxon>Burkholderiaceae</taxon>
        <taxon>Polynucleobacter</taxon>
    </lineage>
</organism>
<reference evidence="7" key="1">
    <citation type="submission" date="2018-06" db="EMBL/GenBank/DDBJ databases">
        <title>Description of a new Polynucleobacter species.</title>
        <authorList>
            <person name="Hahn M.W."/>
        </authorList>
    </citation>
    <scope>NUCLEOTIDE SEQUENCE [LARGE SCALE GENOMIC DNA]</scope>
    <source>
        <strain evidence="7">MG-25-Pas1-D2</strain>
    </source>
</reference>
<dbReference type="GO" id="GO:0050992">
    <property type="term" value="P:dimethylallyl diphosphate biosynthetic process"/>
    <property type="evidence" value="ECO:0007669"/>
    <property type="project" value="UniProtKB-UniRule"/>
</dbReference>
<dbReference type="PANTHER" id="PTHR30426">
    <property type="entry name" value="4-HYDROXY-3-METHYLBUT-2-ENYL DIPHOSPHATE REDUCTASE"/>
    <property type="match status" value="1"/>
</dbReference>
<evidence type="ECO:0000256" key="1">
    <source>
        <dbReference type="ARBA" id="ARBA00022485"/>
    </source>
</evidence>
<keyword evidence="3 5" id="KW-0408">Iron</keyword>
<protein>
    <recommendedName>
        <fullName evidence="5">4-hydroxy-3-methylbut-2-enyl diphosphate reductase</fullName>
        <shortName evidence="5">HMBPP reductase</shortName>
        <ecNumber evidence="5">1.17.7.4</ecNumber>
    </recommendedName>
</protein>
<evidence type="ECO:0000256" key="2">
    <source>
        <dbReference type="ARBA" id="ARBA00022723"/>
    </source>
</evidence>
<dbReference type="HAMAP" id="MF_00191">
    <property type="entry name" value="IspH"/>
    <property type="match status" value="1"/>
</dbReference>
<feature type="binding site" evidence="5">
    <location>
        <position position="133"/>
    </location>
    <ligand>
        <name>isopentenyl diphosphate</name>
        <dbReference type="ChEBI" id="CHEBI:128769"/>
    </ligand>
</feature>
<proteinExistence type="inferred from homology"/>
<gene>
    <name evidence="5" type="primary">ispH</name>
    <name evidence="6" type="ORF">Pas1_01745</name>
</gene>
<comment type="pathway">
    <text evidence="5">Isoprenoid biosynthesis; isopentenyl diphosphate biosynthesis via DXP pathway; isopentenyl diphosphate from 1-deoxy-D-xylulose 5-phosphate: step 6/6.</text>
</comment>
<feature type="active site" description="Proton donor" evidence="5">
    <location>
        <position position="135"/>
    </location>
</feature>
<accession>A0A2Z4JQV7</accession>
<feature type="binding site" evidence="5">
    <location>
        <position position="231"/>
    </location>
    <ligand>
        <name>isopentenyl diphosphate</name>
        <dbReference type="ChEBI" id="CHEBI:128769"/>
    </ligand>
</feature>
<dbReference type="UniPathway" id="UPA00059">
    <property type="reaction ID" value="UER00105"/>
</dbReference>
<dbReference type="AlphaFoldDB" id="A0A2Z4JQV7"/>
<evidence type="ECO:0000256" key="4">
    <source>
        <dbReference type="ARBA" id="ARBA00023014"/>
    </source>
</evidence>
<dbReference type="Gene3D" id="3.40.50.11270">
    <property type="match status" value="1"/>
</dbReference>
<evidence type="ECO:0000313" key="6">
    <source>
        <dbReference type="EMBL" id="AWW49208.1"/>
    </source>
</evidence>
<keyword evidence="1 5" id="KW-0004">4Fe-4S</keyword>
<evidence type="ECO:0000313" key="7">
    <source>
        <dbReference type="Proteomes" id="UP000248592"/>
    </source>
</evidence>
<feature type="binding site" evidence="5">
    <location>
        <position position="231"/>
    </location>
    <ligand>
        <name>(2E)-4-hydroxy-3-methylbut-2-enyl diphosphate</name>
        <dbReference type="ChEBI" id="CHEBI:128753"/>
    </ligand>
</feature>
<feature type="binding site" evidence="5">
    <location>
        <position position="83"/>
    </location>
    <ligand>
        <name>(2E)-4-hydroxy-3-methylbut-2-enyl diphosphate</name>
        <dbReference type="ChEBI" id="CHEBI:128753"/>
    </ligand>
</feature>
<dbReference type="InterPro" id="IPR003451">
    <property type="entry name" value="LytB/IspH"/>
</dbReference>
<feature type="binding site" evidence="5">
    <location>
        <position position="105"/>
    </location>
    <ligand>
        <name>[4Fe-4S] cluster</name>
        <dbReference type="ChEBI" id="CHEBI:49883"/>
    </ligand>
</feature>
<feature type="binding site" evidence="5">
    <location>
        <position position="233"/>
    </location>
    <ligand>
        <name>isopentenyl diphosphate</name>
        <dbReference type="ChEBI" id="CHEBI:128769"/>
    </ligand>
</feature>
<dbReference type="CDD" id="cd13944">
    <property type="entry name" value="lytB_ispH"/>
    <property type="match status" value="1"/>
</dbReference>
<dbReference type="GO" id="GO:0019288">
    <property type="term" value="P:isopentenyl diphosphate biosynthetic process, methylerythritol 4-phosphate pathway"/>
    <property type="evidence" value="ECO:0007669"/>
    <property type="project" value="UniProtKB-UniRule"/>
</dbReference>
<evidence type="ECO:0000256" key="3">
    <source>
        <dbReference type="ARBA" id="ARBA00023004"/>
    </source>
</evidence>
<dbReference type="NCBIfam" id="TIGR00216">
    <property type="entry name" value="ispH_lytB"/>
    <property type="match status" value="1"/>
</dbReference>
<dbReference type="EMBL" id="CP030085">
    <property type="protein sequence ID" value="AWW49208.1"/>
    <property type="molecule type" value="Genomic_DNA"/>
</dbReference>
<sequence length="315" mass="34170">MLSSDANQSKQIFLAQPRGFCAGVERAITIVEEALKKYGSPIYVRHEIIHNAYVVKDFQARGVIFINDVAEAPEGAILIFSAHGVATAVKNEAQFRNLKVFDATCPLVSKVHAEVIRLHASGYQIIMIGHLGHPEVEGTIGQIDAPVHLIEKVADVEGLSFKEAELLAFVTQTTLSVDETSEITAALVKKYPHIHAPKKQDICYATQNRQDAVKAMLPLVEIVIVVGSPNSSNSKRLQELSLKMQVPAFLVDEPLDIKPEWFAGVRNIGITAGASAPEELTAKVIKAIKALSKGVVLPMKGIAENINFSLPKGLV</sequence>
<dbReference type="Gene3D" id="3.40.1010.20">
    <property type="entry name" value="4-hydroxy-3-methylbut-2-enyl diphosphate reductase, catalytic domain"/>
    <property type="match status" value="2"/>
</dbReference>
<dbReference type="NCBIfam" id="NF002188">
    <property type="entry name" value="PRK01045.1-2"/>
    <property type="match status" value="1"/>
</dbReference>
<feature type="binding site" evidence="5">
    <location>
        <position position="203"/>
    </location>
    <ligand>
        <name>[4Fe-4S] cluster</name>
        <dbReference type="ChEBI" id="CHEBI:49883"/>
    </ligand>
</feature>
<comment type="catalytic activity">
    <reaction evidence="5">
        <text>dimethylallyl diphosphate + 2 oxidized [2Fe-2S]-[ferredoxin] + H2O = (2E)-4-hydroxy-3-methylbut-2-enyl diphosphate + 2 reduced [2Fe-2S]-[ferredoxin] + 2 H(+)</text>
        <dbReference type="Rhea" id="RHEA:24825"/>
        <dbReference type="Rhea" id="RHEA-COMP:10000"/>
        <dbReference type="Rhea" id="RHEA-COMP:10001"/>
        <dbReference type="ChEBI" id="CHEBI:15377"/>
        <dbReference type="ChEBI" id="CHEBI:15378"/>
        <dbReference type="ChEBI" id="CHEBI:33737"/>
        <dbReference type="ChEBI" id="CHEBI:33738"/>
        <dbReference type="ChEBI" id="CHEBI:57623"/>
        <dbReference type="ChEBI" id="CHEBI:128753"/>
        <dbReference type="EC" id="1.17.7.4"/>
    </reaction>
</comment>
<dbReference type="NCBIfam" id="NF002190">
    <property type="entry name" value="PRK01045.1-4"/>
    <property type="match status" value="1"/>
</dbReference>
<dbReference type="Proteomes" id="UP000248592">
    <property type="component" value="Chromosome"/>
</dbReference>
<feature type="binding site" evidence="5">
    <location>
        <position position="83"/>
    </location>
    <ligand>
        <name>dimethylallyl diphosphate</name>
        <dbReference type="ChEBI" id="CHEBI:57623"/>
    </ligand>
</feature>
<comment type="similarity">
    <text evidence="5">Belongs to the IspH family.</text>
</comment>
<feature type="binding site" evidence="5">
    <location>
        <position position="21"/>
    </location>
    <ligand>
        <name>[4Fe-4S] cluster</name>
        <dbReference type="ChEBI" id="CHEBI:49883"/>
    </ligand>
</feature>
<comment type="catalytic activity">
    <reaction evidence="5">
        <text>isopentenyl diphosphate + 2 oxidized [2Fe-2S]-[ferredoxin] + H2O = (2E)-4-hydroxy-3-methylbut-2-enyl diphosphate + 2 reduced [2Fe-2S]-[ferredoxin] + 2 H(+)</text>
        <dbReference type="Rhea" id="RHEA:24488"/>
        <dbReference type="Rhea" id="RHEA-COMP:10000"/>
        <dbReference type="Rhea" id="RHEA-COMP:10001"/>
        <dbReference type="ChEBI" id="CHEBI:15377"/>
        <dbReference type="ChEBI" id="CHEBI:15378"/>
        <dbReference type="ChEBI" id="CHEBI:33737"/>
        <dbReference type="ChEBI" id="CHEBI:33738"/>
        <dbReference type="ChEBI" id="CHEBI:128753"/>
        <dbReference type="ChEBI" id="CHEBI:128769"/>
        <dbReference type="EC" id="1.17.7.4"/>
    </reaction>
</comment>
<dbReference type="GO" id="GO:0046872">
    <property type="term" value="F:metal ion binding"/>
    <property type="evidence" value="ECO:0007669"/>
    <property type="project" value="UniProtKB-KW"/>
</dbReference>
<feature type="binding site" evidence="5">
    <location>
        <position position="232"/>
    </location>
    <ligand>
        <name>isopentenyl diphosphate</name>
        <dbReference type="ChEBI" id="CHEBI:128769"/>
    </ligand>
</feature>
<feature type="binding site" evidence="5">
    <location>
        <position position="83"/>
    </location>
    <ligand>
        <name>isopentenyl diphosphate</name>
        <dbReference type="ChEBI" id="CHEBI:128769"/>
    </ligand>
</feature>
<feature type="binding site" evidence="5">
    <location>
        <position position="173"/>
    </location>
    <ligand>
        <name>(2E)-4-hydroxy-3-methylbut-2-enyl diphosphate</name>
        <dbReference type="ChEBI" id="CHEBI:128753"/>
    </ligand>
</feature>
<feature type="binding site" evidence="5">
    <location>
        <position position="50"/>
    </location>
    <ligand>
        <name>isopentenyl diphosphate</name>
        <dbReference type="ChEBI" id="CHEBI:128769"/>
    </ligand>
</feature>
<dbReference type="Pfam" id="PF02401">
    <property type="entry name" value="LYTB"/>
    <property type="match status" value="1"/>
</dbReference>
<feature type="binding site" evidence="5">
    <location>
        <position position="133"/>
    </location>
    <ligand>
        <name>(2E)-4-hydroxy-3-methylbut-2-enyl diphosphate</name>
        <dbReference type="ChEBI" id="CHEBI:128753"/>
    </ligand>
</feature>
<dbReference type="PANTHER" id="PTHR30426:SF0">
    <property type="entry name" value="4-HYDROXY-3-METHYLBUT-2-ENYL DIPHOSPHATE REDUCTASE"/>
    <property type="match status" value="1"/>
</dbReference>
<dbReference type="EC" id="1.17.7.4" evidence="5"/>
<feature type="binding site" evidence="5">
    <location>
        <position position="275"/>
    </location>
    <ligand>
        <name>isopentenyl diphosphate</name>
        <dbReference type="ChEBI" id="CHEBI:128769"/>
    </ligand>
</feature>
<keyword evidence="5 6" id="KW-0560">Oxidoreductase</keyword>
<keyword evidence="2 5" id="KW-0479">Metal-binding</keyword>
<dbReference type="RefSeq" id="WP_112294316.1">
    <property type="nucleotide sequence ID" value="NZ_CBCSBS010000001.1"/>
</dbReference>
<dbReference type="UniPathway" id="UPA00056">
    <property type="reaction ID" value="UER00097"/>
</dbReference>
<comment type="cofactor">
    <cofactor evidence="5">
        <name>[4Fe-4S] cluster</name>
        <dbReference type="ChEBI" id="CHEBI:49883"/>
    </cofactor>
    <text evidence="5">Binds 1 [4Fe-4S] cluster per subunit.</text>
</comment>
<feature type="binding site" evidence="5">
    <location>
        <position position="50"/>
    </location>
    <ligand>
        <name>dimethylallyl diphosphate</name>
        <dbReference type="ChEBI" id="CHEBI:57623"/>
    </ligand>
</feature>
<feature type="binding site" evidence="5">
    <location>
        <position position="275"/>
    </location>
    <ligand>
        <name>(2E)-4-hydroxy-3-methylbut-2-enyl diphosphate</name>
        <dbReference type="ChEBI" id="CHEBI:128753"/>
    </ligand>
</feature>
<feature type="binding site" evidence="5">
    <location>
        <position position="233"/>
    </location>
    <ligand>
        <name>dimethylallyl diphosphate</name>
        <dbReference type="ChEBI" id="CHEBI:57623"/>
    </ligand>
</feature>
<feature type="binding site" evidence="5">
    <location>
        <position position="275"/>
    </location>
    <ligand>
        <name>dimethylallyl diphosphate</name>
        <dbReference type="ChEBI" id="CHEBI:57623"/>
    </ligand>
</feature>
<keyword evidence="5" id="KW-0414">Isoprene biosynthesis</keyword>
<comment type="pathway">
    <text evidence="5">Isoprenoid biosynthesis; dimethylallyl diphosphate biosynthesis; dimethylallyl diphosphate from (2E)-4-hydroxy-3-methylbutenyl diphosphate: step 1/1.</text>
</comment>
<dbReference type="GO" id="GO:0016114">
    <property type="term" value="P:terpenoid biosynthetic process"/>
    <property type="evidence" value="ECO:0007669"/>
    <property type="project" value="UniProtKB-UniRule"/>
</dbReference>
<feature type="binding site" evidence="5">
    <location>
        <position position="50"/>
    </location>
    <ligand>
        <name>(2E)-4-hydroxy-3-methylbut-2-enyl diphosphate</name>
        <dbReference type="ChEBI" id="CHEBI:128753"/>
    </ligand>
</feature>
<feature type="binding site" evidence="5">
    <location>
        <position position="232"/>
    </location>
    <ligand>
        <name>dimethylallyl diphosphate</name>
        <dbReference type="ChEBI" id="CHEBI:57623"/>
    </ligand>
</feature>
<feature type="binding site" evidence="5">
    <location>
        <position position="133"/>
    </location>
    <ligand>
        <name>dimethylallyl diphosphate</name>
        <dbReference type="ChEBI" id="CHEBI:57623"/>
    </ligand>
</feature>